<keyword evidence="4" id="KW-1185">Reference proteome</keyword>
<keyword evidence="2" id="KW-0472">Membrane</keyword>
<dbReference type="EMBL" id="CP001736">
    <property type="protein sequence ID" value="ADB30560.1"/>
    <property type="molecule type" value="Genomic_DNA"/>
</dbReference>
<dbReference type="HOGENOM" id="CLU_1033595_0_0_11"/>
<feature type="region of interest" description="Disordered" evidence="1">
    <location>
        <begin position="243"/>
        <end position="269"/>
    </location>
</feature>
<dbReference type="eggNOG" id="ENOG5033KHV">
    <property type="taxonomic scope" value="Bacteria"/>
</dbReference>
<dbReference type="OrthoDB" id="3812449at2"/>
<protein>
    <submittedName>
        <fullName evidence="3">Uncharacterized protein</fullName>
    </submittedName>
</protein>
<keyword evidence="2" id="KW-1133">Transmembrane helix</keyword>
<evidence type="ECO:0000256" key="1">
    <source>
        <dbReference type="SAM" id="MobiDB-lite"/>
    </source>
</evidence>
<evidence type="ECO:0000256" key="2">
    <source>
        <dbReference type="SAM" id="Phobius"/>
    </source>
</evidence>
<evidence type="ECO:0000313" key="3">
    <source>
        <dbReference type="EMBL" id="ADB30560.1"/>
    </source>
</evidence>
<reference evidence="3 4" key="2">
    <citation type="journal article" date="2010" name="Stand. Genomic Sci.">
        <title>Complete genome sequence of Kribbella flavida type strain (IFO 14399).</title>
        <authorList>
            <person name="Pukall R."/>
            <person name="Lapidus A."/>
            <person name="Glavina Del Rio T."/>
            <person name="Copeland A."/>
            <person name="Tice H."/>
            <person name="Cheng J.-F."/>
            <person name="Lucas S."/>
            <person name="Chen F."/>
            <person name="Nolan M."/>
            <person name="LaButti K."/>
            <person name="Pati A."/>
            <person name="Ivanova N."/>
            <person name="Mavrommatis K."/>
            <person name="Mikhailova N."/>
            <person name="Pitluck S."/>
            <person name="Bruce D."/>
            <person name="Goodwin L."/>
            <person name="Land M."/>
            <person name="Hauser L."/>
            <person name="Chang Y.-J."/>
            <person name="Jeffries C.D."/>
            <person name="Chen A."/>
            <person name="Palaniappan K."/>
            <person name="Chain P."/>
            <person name="Rohde M."/>
            <person name="Goeker M."/>
            <person name="Bristow J."/>
            <person name="Eisen J.A."/>
            <person name="Markowitz V."/>
            <person name="Hugenholtz P."/>
            <person name="Kyrpides N.C."/>
            <person name="Klenk H.-P."/>
            <person name="Brettin T."/>
        </authorList>
    </citation>
    <scope>NUCLEOTIDE SEQUENCE [LARGE SCALE GENOMIC DNA]</scope>
    <source>
        <strain evidence="4">DSM 17836 / JCM 10339 / NBRC 14399</strain>
    </source>
</reference>
<dbReference type="RefSeq" id="WP_012919116.1">
    <property type="nucleotide sequence ID" value="NC_013729.1"/>
</dbReference>
<reference evidence="4" key="1">
    <citation type="submission" date="2009-09" db="EMBL/GenBank/DDBJ databases">
        <title>The complete genome of Kribbella flavida DSM 17836.</title>
        <authorList>
            <consortium name="US DOE Joint Genome Institute (JGI-PGF)"/>
            <person name="Lucas S."/>
            <person name="Copeland A."/>
            <person name="Lapidus A."/>
            <person name="Glavina del Rio T."/>
            <person name="Dalin E."/>
            <person name="Tice H."/>
            <person name="Bruce D."/>
            <person name="Goodwin L."/>
            <person name="Pitluck S."/>
            <person name="Kyrpides N."/>
            <person name="Mavromatis K."/>
            <person name="Ivanova N."/>
            <person name="Saunders E."/>
            <person name="Brettin T."/>
            <person name="Detter J.C."/>
            <person name="Han C."/>
            <person name="Larimer F."/>
            <person name="Land M."/>
            <person name="Hauser L."/>
            <person name="Markowitz V."/>
            <person name="Cheng J.-F."/>
            <person name="Hugenholtz P."/>
            <person name="Woyke T."/>
            <person name="Wu D."/>
            <person name="Pukall R."/>
            <person name="Klenk H.-P."/>
            <person name="Eisen J.A."/>
        </authorList>
    </citation>
    <scope>NUCLEOTIDE SEQUENCE [LARGE SCALE GENOMIC DNA]</scope>
    <source>
        <strain evidence="4">DSM 17836 / JCM 10339 / NBRC 14399</strain>
    </source>
</reference>
<organism evidence="3 4">
    <name type="scientific">Kribbella flavida (strain DSM 17836 / JCM 10339 / NBRC 14399)</name>
    <dbReference type="NCBI Taxonomy" id="479435"/>
    <lineage>
        <taxon>Bacteria</taxon>
        <taxon>Bacillati</taxon>
        <taxon>Actinomycetota</taxon>
        <taxon>Actinomycetes</taxon>
        <taxon>Propionibacteriales</taxon>
        <taxon>Kribbellaceae</taxon>
        <taxon>Kribbella</taxon>
    </lineage>
</organism>
<evidence type="ECO:0000313" key="4">
    <source>
        <dbReference type="Proteomes" id="UP000007967"/>
    </source>
</evidence>
<keyword evidence="2" id="KW-0812">Transmembrane</keyword>
<dbReference type="KEGG" id="kfl:Kfla_1459"/>
<proteinExistence type="predicted"/>
<gene>
    <name evidence="3" type="ordered locus">Kfla_1459</name>
</gene>
<name>D2PLD1_KRIFD</name>
<accession>D2PLD1</accession>
<dbReference type="AlphaFoldDB" id="D2PLD1"/>
<dbReference type="Proteomes" id="UP000007967">
    <property type="component" value="Chromosome"/>
</dbReference>
<dbReference type="STRING" id="479435.Kfla_1459"/>
<sequence>MNFETELKDRLHAGVDDTTVDIDRLIAGGRATGRRFTRRRRLGQALLSATATAAVVGVVLSVGTSPGPTEPSYAGPAAPPTLEPITPQAAWKIVIDHLPKGAKLKDVRGGHQGPLANPDLLWARAVYTDRGGPSNLSIELDWKETSLACTGDNAVCTTEKLPDGKRLVLFKDTGPDKYKRYEAWLMDKDGWLLTVRSDNAETWKGPGTRPEPPLSLAQLRTVALDPLWQQHVSPDLTAAAAKLFTPDVQPAEPPYTSRTPDPSTSETPR</sequence>
<feature type="transmembrane region" description="Helical" evidence="2">
    <location>
        <begin position="42"/>
        <end position="63"/>
    </location>
</feature>
<feature type="compositionally biased region" description="Polar residues" evidence="1">
    <location>
        <begin position="256"/>
        <end position="269"/>
    </location>
</feature>